<evidence type="ECO:0000313" key="2">
    <source>
        <dbReference type="EMBL" id="KAK2839369.1"/>
    </source>
</evidence>
<dbReference type="Proteomes" id="UP001187415">
    <property type="component" value="Unassembled WGS sequence"/>
</dbReference>
<evidence type="ECO:0000313" key="3">
    <source>
        <dbReference type="Proteomes" id="UP001187415"/>
    </source>
</evidence>
<dbReference type="AlphaFoldDB" id="A0AA88SJZ9"/>
<sequence>FYLSLVQKLFNTSLASKQHFLAEKRRFASITLVLPWTFPTSPPLRGLRDPGPGLRLCTSAVGPRGPQDRGHSRTLTPRGRARRNMPQAYFQSFLSGFKLNKKADTVLFEDPAGSSGPYRRPLLRGLRDLPDVPSAAGSEGHLDLGSDSARLLWGLGDPRIEVILGP</sequence>
<accession>A0AA88SJZ9</accession>
<comment type="caution">
    <text evidence="2">The sequence shown here is derived from an EMBL/GenBank/DDBJ whole genome shotgun (WGS) entry which is preliminary data.</text>
</comment>
<dbReference type="EMBL" id="JAUPFM010000010">
    <property type="protein sequence ID" value="KAK2839369.1"/>
    <property type="molecule type" value="Genomic_DNA"/>
</dbReference>
<gene>
    <name evidence="2" type="ORF">Q5P01_013109</name>
</gene>
<name>A0AA88SJZ9_CHASR</name>
<feature type="non-terminal residue" evidence="2">
    <location>
        <position position="166"/>
    </location>
</feature>
<reference evidence="2" key="1">
    <citation type="submission" date="2023-07" db="EMBL/GenBank/DDBJ databases">
        <title>Chromosome-level Genome Assembly of Striped Snakehead (Channa striata).</title>
        <authorList>
            <person name="Liu H."/>
        </authorList>
    </citation>
    <scope>NUCLEOTIDE SEQUENCE</scope>
    <source>
        <strain evidence="2">Gz</strain>
        <tissue evidence="2">Muscle</tissue>
    </source>
</reference>
<proteinExistence type="predicted"/>
<organism evidence="2 3">
    <name type="scientific">Channa striata</name>
    <name type="common">Snakehead murrel</name>
    <name type="synonym">Ophicephalus striatus</name>
    <dbReference type="NCBI Taxonomy" id="64152"/>
    <lineage>
        <taxon>Eukaryota</taxon>
        <taxon>Metazoa</taxon>
        <taxon>Chordata</taxon>
        <taxon>Craniata</taxon>
        <taxon>Vertebrata</taxon>
        <taxon>Euteleostomi</taxon>
        <taxon>Actinopterygii</taxon>
        <taxon>Neopterygii</taxon>
        <taxon>Teleostei</taxon>
        <taxon>Neoteleostei</taxon>
        <taxon>Acanthomorphata</taxon>
        <taxon>Anabantaria</taxon>
        <taxon>Anabantiformes</taxon>
        <taxon>Channoidei</taxon>
        <taxon>Channidae</taxon>
        <taxon>Channa</taxon>
    </lineage>
</organism>
<feature type="region of interest" description="Disordered" evidence="1">
    <location>
        <begin position="60"/>
        <end position="79"/>
    </location>
</feature>
<keyword evidence="3" id="KW-1185">Reference proteome</keyword>
<evidence type="ECO:0000256" key="1">
    <source>
        <dbReference type="SAM" id="MobiDB-lite"/>
    </source>
</evidence>
<protein>
    <submittedName>
        <fullName evidence="2">Uncharacterized protein</fullName>
    </submittedName>
</protein>